<dbReference type="EMBL" id="RWIT01000001">
    <property type="protein sequence ID" value="RSK51394.1"/>
    <property type="molecule type" value="Genomic_DNA"/>
</dbReference>
<reference evidence="3 4" key="1">
    <citation type="submission" date="2018-12" db="EMBL/GenBank/DDBJ databases">
        <authorList>
            <person name="Feng G."/>
            <person name="Zhu H."/>
        </authorList>
    </citation>
    <scope>NUCLEOTIDE SEQUENCE [LARGE SCALE GENOMIC DNA]</scope>
    <source>
        <strain evidence="3 4">KCTC 12533</strain>
    </source>
</reference>
<feature type="region of interest" description="Disordered" evidence="1">
    <location>
        <begin position="81"/>
        <end position="101"/>
    </location>
</feature>
<dbReference type="Proteomes" id="UP000273500">
    <property type="component" value="Unassembled WGS sequence"/>
</dbReference>
<gene>
    <name evidence="3" type="ORF">EI291_03545</name>
</gene>
<feature type="signal peptide" evidence="2">
    <location>
        <begin position="1"/>
        <end position="20"/>
    </location>
</feature>
<evidence type="ECO:0000313" key="4">
    <source>
        <dbReference type="Proteomes" id="UP000273500"/>
    </source>
</evidence>
<keyword evidence="4" id="KW-1185">Reference proteome</keyword>
<name>A0A3R9Q233_9BACT</name>
<evidence type="ECO:0000256" key="1">
    <source>
        <dbReference type="SAM" id="MobiDB-lite"/>
    </source>
</evidence>
<dbReference type="AlphaFoldDB" id="A0A3R9Q233"/>
<proteinExistence type="predicted"/>
<keyword evidence="2" id="KW-0732">Signal</keyword>
<comment type="caution">
    <text evidence="3">The sequence shown here is derived from an EMBL/GenBank/DDBJ whole genome shotgun (WGS) entry which is preliminary data.</text>
</comment>
<accession>A0A3R9Q233</accession>
<dbReference type="RefSeq" id="WP_125418019.1">
    <property type="nucleotide sequence ID" value="NZ_RWIT01000001.1"/>
</dbReference>
<evidence type="ECO:0008006" key="5">
    <source>
        <dbReference type="Google" id="ProtNLM"/>
    </source>
</evidence>
<evidence type="ECO:0000313" key="3">
    <source>
        <dbReference type="EMBL" id="RSK51394.1"/>
    </source>
</evidence>
<organism evidence="3 4">
    <name type="scientific">Hymenobacter rigui</name>
    <dbReference type="NCBI Taxonomy" id="334424"/>
    <lineage>
        <taxon>Bacteria</taxon>
        <taxon>Pseudomonadati</taxon>
        <taxon>Bacteroidota</taxon>
        <taxon>Cytophagia</taxon>
        <taxon>Cytophagales</taxon>
        <taxon>Hymenobacteraceae</taxon>
        <taxon>Hymenobacter</taxon>
    </lineage>
</organism>
<feature type="chain" id="PRO_5018667274" description="DUF4148 domain-containing protein" evidence="2">
    <location>
        <begin position="21"/>
        <end position="101"/>
    </location>
</feature>
<protein>
    <recommendedName>
        <fullName evidence="5">DUF4148 domain-containing protein</fullName>
    </recommendedName>
</protein>
<evidence type="ECO:0000256" key="2">
    <source>
        <dbReference type="SAM" id="SignalP"/>
    </source>
</evidence>
<sequence length="101" mass="11405">MKRFSFLAVTALLFSLAASAQVAPRRHDQARIRQGVRSGQLTRAEAVRVEAKQAQAAQARQGARADGIVTPDERKVVRREERQADRALYRQKHDGQTRIVR</sequence>
<dbReference type="OrthoDB" id="886826at2"/>